<dbReference type="GO" id="GO:0005829">
    <property type="term" value="C:cytosol"/>
    <property type="evidence" value="ECO:0007669"/>
    <property type="project" value="TreeGrafter"/>
</dbReference>
<evidence type="ECO:0000256" key="5">
    <source>
        <dbReference type="ARBA" id="ARBA00023163"/>
    </source>
</evidence>
<evidence type="ECO:0000256" key="1">
    <source>
        <dbReference type="ARBA" id="ARBA00022553"/>
    </source>
</evidence>
<dbReference type="InterPro" id="IPR011006">
    <property type="entry name" value="CheY-like_superfamily"/>
</dbReference>
<dbReference type="GO" id="GO:0000156">
    <property type="term" value="F:phosphorelay response regulator activity"/>
    <property type="evidence" value="ECO:0007669"/>
    <property type="project" value="TreeGrafter"/>
</dbReference>
<keyword evidence="2" id="KW-0902">Two-component regulatory system</keyword>
<dbReference type="PROSITE" id="PS50110">
    <property type="entry name" value="RESPONSE_REGULATORY"/>
    <property type="match status" value="1"/>
</dbReference>
<feature type="domain" description="Response regulatory" evidence="7">
    <location>
        <begin position="25"/>
        <end position="141"/>
    </location>
</feature>
<dbReference type="PANTHER" id="PTHR48111">
    <property type="entry name" value="REGULATOR OF RPOS"/>
    <property type="match status" value="1"/>
</dbReference>
<evidence type="ECO:0000313" key="8">
    <source>
        <dbReference type="EMBL" id="PWR72745.1"/>
    </source>
</evidence>
<dbReference type="SUPFAM" id="SSF52172">
    <property type="entry name" value="CheY-like"/>
    <property type="match status" value="1"/>
</dbReference>
<dbReference type="Gene3D" id="3.40.50.2300">
    <property type="match status" value="1"/>
</dbReference>
<keyword evidence="9" id="KW-1185">Reference proteome</keyword>
<dbReference type="InterPro" id="IPR039420">
    <property type="entry name" value="WalR-like"/>
</dbReference>
<dbReference type="InterPro" id="IPR000014">
    <property type="entry name" value="PAS"/>
</dbReference>
<accession>A0A2V2N2H2</accession>
<dbReference type="GO" id="GO:0006355">
    <property type="term" value="P:regulation of DNA-templated transcription"/>
    <property type="evidence" value="ECO:0007669"/>
    <property type="project" value="TreeGrafter"/>
</dbReference>
<dbReference type="GO" id="GO:0032993">
    <property type="term" value="C:protein-DNA complex"/>
    <property type="evidence" value="ECO:0007669"/>
    <property type="project" value="TreeGrafter"/>
</dbReference>
<dbReference type="NCBIfam" id="TIGR00229">
    <property type="entry name" value="sensory_box"/>
    <property type="match status" value="1"/>
</dbReference>
<keyword evidence="5" id="KW-0804">Transcription</keyword>
<dbReference type="Proteomes" id="UP000245657">
    <property type="component" value="Unassembled WGS sequence"/>
</dbReference>
<gene>
    <name evidence="8" type="ORF">DK846_07280</name>
</gene>
<comment type="caution">
    <text evidence="8">The sequence shown here is derived from an EMBL/GenBank/DDBJ whole genome shotgun (WGS) entry which is preliminary data.</text>
</comment>
<organism evidence="8 9">
    <name type="scientific">Methanospirillum lacunae</name>
    <dbReference type="NCBI Taxonomy" id="668570"/>
    <lineage>
        <taxon>Archaea</taxon>
        <taxon>Methanobacteriati</taxon>
        <taxon>Methanobacteriota</taxon>
        <taxon>Stenosarchaea group</taxon>
        <taxon>Methanomicrobia</taxon>
        <taxon>Methanomicrobiales</taxon>
        <taxon>Methanospirillaceae</taxon>
        <taxon>Methanospirillum</taxon>
    </lineage>
</organism>
<keyword evidence="4" id="KW-0238">DNA-binding</keyword>
<dbReference type="InterPro" id="IPR035965">
    <property type="entry name" value="PAS-like_dom_sf"/>
</dbReference>
<sequence>MMMRLFHSLGVYRMNDERDIDNKPTILVVDDTPASVGMIQAALEQENYQVLIATSGEKALERINFIEPDLILLDIMMPGIDGYETCLQLKSNEKTRDIPIIFLSALSDTFDKVKAFSIGAVDYLTKPVEPEELLIRVRNHIRLNQLEQELILANRELDDRVNQKSSALIHANAMLSEKEELLRIVYNLSPIGIGLIDLDGRINDLNLALGQFFGFSGPSDYASYSFFLDSNFSNQIISRIKNSETLEIEGLYDIDRIKRKNLYRTKKGGSVYYQMKIIPCYNSKTDQSSGYILFLQDITEWKQKERIMRDKANE</sequence>
<evidence type="ECO:0000259" key="7">
    <source>
        <dbReference type="PROSITE" id="PS50110"/>
    </source>
</evidence>
<evidence type="ECO:0000256" key="4">
    <source>
        <dbReference type="ARBA" id="ARBA00023125"/>
    </source>
</evidence>
<evidence type="ECO:0000256" key="3">
    <source>
        <dbReference type="ARBA" id="ARBA00023015"/>
    </source>
</evidence>
<dbReference type="AlphaFoldDB" id="A0A2V2N2H2"/>
<name>A0A2V2N2H2_9EURY</name>
<proteinExistence type="predicted"/>
<dbReference type="SUPFAM" id="SSF55785">
    <property type="entry name" value="PYP-like sensor domain (PAS domain)"/>
    <property type="match status" value="1"/>
</dbReference>
<keyword evidence="1 6" id="KW-0597">Phosphoprotein</keyword>
<keyword evidence="3" id="KW-0805">Transcription regulation</keyword>
<dbReference type="SMART" id="SM00448">
    <property type="entry name" value="REC"/>
    <property type="match status" value="1"/>
</dbReference>
<reference evidence="8 9" key="1">
    <citation type="submission" date="2018-05" db="EMBL/GenBank/DDBJ databases">
        <title>Draft genome of Methanospirillum lacunae Ki8-1.</title>
        <authorList>
            <person name="Dueholm M.S."/>
            <person name="Nielsen P.H."/>
            <person name="Bakmann L.F."/>
            <person name="Otzen D.E."/>
        </authorList>
    </citation>
    <scope>NUCLEOTIDE SEQUENCE [LARGE SCALE GENOMIC DNA]</scope>
    <source>
        <strain evidence="8 9">Ki8-1</strain>
    </source>
</reference>
<dbReference type="CDD" id="cd19920">
    <property type="entry name" value="REC_PA4781-like"/>
    <property type="match status" value="1"/>
</dbReference>
<dbReference type="EMBL" id="QGMY01000006">
    <property type="protein sequence ID" value="PWR72745.1"/>
    <property type="molecule type" value="Genomic_DNA"/>
</dbReference>
<dbReference type="PANTHER" id="PTHR48111:SF1">
    <property type="entry name" value="TWO-COMPONENT RESPONSE REGULATOR ORR33"/>
    <property type="match status" value="1"/>
</dbReference>
<evidence type="ECO:0000313" key="9">
    <source>
        <dbReference type="Proteomes" id="UP000245657"/>
    </source>
</evidence>
<evidence type="ECO:0000256" key="6">
    <source>
        <dbReference type="PROSITE-ProRule" id="PRU00169"/>
    </source>
</evidence>
<feature type="modified residue" description="4-aspartylphosphate" evidence="6">
    <location>
        <position position="74"/>
    </location>
</feature>
<protein>
    <recommendedName>
        <fullName evidence="7">Response regulatory domain-containing protein</fullName>
    </recommendedName>
</protein>
<dbReference type="Pfam" id="PF00072">
    <property type="entry name" value="Response_reg"/>
    <property type="match status" value="1"/>
</dbReference>
<dbReference type="GO" id="GO:0000976">
    <property type="term" value="F:transcription cis-regulatory region binding"/>
    <property type="evidence" value="ECO:0007669"/>
    <property type="project" value="TreeGrafter"/>
</dbReference>
<dbReference type="InterPro" id="IPR001789">
    <property type="entry name" value="Sig_transdc_resp-reg_receiver"/>
</dbReference>
<evidence type="ECO:0000256" key="2">
    <source>
        <dbReference type="ARBA" id="ARBA00023012"/>
    </source>
</evidence>
<dbReference type="Gene3D" id="3.30.450.20">
    <property type="entry name" value="PAS domain"/>
    <property type="match status" value="1"/>
</dbReference>